<proteinExistence type="predicted"/>
<reference evidence="3" key="1">
    <citation type="submission" date="2018-01" db="EMBL/GenBank/DDBJ databases">
        <authorList>
            <person name="Mao J.F."/>
        </authorList>
    </citation>
    <scope>NUCLEOTIDE SEQUENCE</scope>
    <source>
        <strain evidence="3">Huo1</strain>
        <tissue evidence="3">Leaf</tissue>
    </source>
</reference>
<dbReference type="GO" id="GO:0004722">
    <property type="term" value="F:protein serine/threonine phosphatase activity"/>
    <property type="evidence" value="ECO:0007669"/>
    <property type="project" value="InterPro"/>
</dbReference>
<sequence>MPDTTPPPCSSSNSAESHASKSAKDARRRRRELRRIRSLPLSTSAAAVEGDTPPSLRRKTSYGKISVVGRRREMHDDVAVELGFLKRDGQSYDFFGVFEGHRVGRACRERLVEVVEEETDQREREWEEVMRVAFQKVAALMGMGSVAVVGETEVVLAGSKAVLCRGGEAVRLLESEEEAAAAQVKVRGVRRSGEDEFLILGSDGFWDVISDDLPYQIATRYCCGGAPLDDGAEKAVAVMAEMALAQGSKHNVSVVLVDLRKPNAIQQSGLCDP</sequence>
<dbReference type="Gene3D" id="3.60.40.10">
    <property type="entry name" value="PPM-type phosphatase domain"/>
    <property type="match status" value="2"/>
</dbReference>
<dbReference type="CDD" id="cd00143">
    <property type="entry name" value="PP2Cc"/>
    <property type="match status" value="1"/>
</dbReference>
<dbReference type="EMBL" id="PNBA02000003">
    <property type="protein sequence ID" value="KAG6429467.1"/>
    <property type="molecule type" value="Genomic_DNA"/>
</dbReference>
<dbReference type="InterPro" id="IPR036457">
    <property type="entry name" value="PPM-type-like_dom_sf"/>
</dbReference>
<evidence type="ECO:0000256" key="1">
    <source>
        <dbReference type="SAM" id="MobiDB-lite"/>
    </source>
</evidence>
<keyword evidence="4" id="KW-1185">Reference proteome</keyword>
<accession>A0A8X9A4I1</accession>
<dbReference type="Pfam" id="PF00481">
    <property type="entry name" value="PP2C"/>
    <property type="match status" value="1"/>
</dbReference>
<dbReference type="PROSITE" id="PS51746">
    <property type="entry name" value="PPM_2"/>
    <property type="match status" value="1"/>
</dbReference>
<dbReference type="AlphaFoldDB" id="A0A8X9A4I1"/>
<reference evidence="3" key="2">
    <citation type="submission" date="2020-08" db="EMBL/GenBank/DDBJ databases">
        <title>Plant Genome Project.</title>
        <authorList>
            <person name="Zhang R.-G."/>
        </authorList>
    </citation>
    <scope>NUCLEOTIDE SEQUENCE</scope>
    <source>
        <strain evidence="3">Huo1</strain>
        <tissue evidence="3">Leaf</tissue>
    </source>
</reference>
<dbReference type="SMART" id="SM00332">
    <property type="entry name" value="PP2Cc"/>
    <property type="match status" value="1"/>
</dbReference>
<evidence type="ECO:0000259" key="2">
    <source>
        <dbReference type="PROSITE" id="PS51746"/>
    </source>
</evidence>
<dbReference type="PANTHER" id="PTHR47992">
    <property type="entry name" value="PROTEIN PHOSPHATASE"/>
    <property type="match status" value="1"/>
</dbReference>
<feature type="domain" description="PPM-type phosphatase" evidence="2">
    <location>
        <begin position="61"/>
        <end position="259"/>
    </location>
</feature>
<evidence type="ECO:0000313" key="3">
    <source>
        <dbReference type="EMBL" id="KAG6429467.1"/>
    </source>
</evidence>
<evidence type="ECO:0000313" key="4">
    <source>
        <dbReference type="Proteomes" id="UP000298416"/>
    </source>
</evidence>
<dbReference type="InterPro" id="IPR001932">
    <property type="entry name" value="PPM-type_phosphatase-like_dom"/>
</dbReference>
<dbReference type="InterPro" id="IPR015655">
    <property type="entry name" value="PP2C"/>
</dbReference>
<feature type="region of interest" description="Disordered" evidence="1">
    <location>
        <begin position="1"/>
        <end position="31"/>
    </location>
</feature>
<organism evidence="3">
    <name type="scientific">Salvia splendens</name>
    <name type="common">Scarlet sage</name>
    <dbReference type="NCBI Taxonomy" id="180675"/>
    <lineage>
        <taxon>Eukaryota</taxon>
        <taxon>Viridiplantae</taxon>
        <taxon>Streptophyta</taxon>
        <taxon>Embryophyta</taxon>
        <taxon>Tracheophyta</taxon>
        <taxon>Spermatophyta</taxon>
        <taxon>Magnoliopsida</taxon>
        <taxon>eudicotyledons</taxon>
        <taxon>Gunneridae</taxon>
        <taxon>Pentapetalae</taxon>
        <taxon>asterids</taxon>
        <taxon>lamiids</taxon>
        <taxon>Lamiales</taxon>
        <taxon>Lamiaceae</taxon>
        <taxon>Nepetoideae</taxon>
        <taxon>Mentheae</taxon>
        <taxon>Salviinae</taxon>
        <taxon>Salvia</taxon>
        <taxon>Salvia subgen. Calosphace</taxon>
        <taxon>core Calosphace</taxon>
    </lineage>
</organism>
<protein>
    <recommendedName>
        <fullName evidence="2">PPM-type phosphatase domain-containing protein</fullName>
    </recommendedName>
</protein>
<gene>
    <name evidence="3" type="ORF">SASPL_107518</name>
</gene>
<comment type="caution">
    <text evidence="3">The sequence shown here is derived from an EMBL/GenBank/DDBJ whole genome shotgun (WGS) entry which is preliminary data.</text>
</comment>
<dbReference type="SUPFAM" id="SSF81606">
    <property type="entry name" value="PP2C-like"/>
    <property type="match status" value="1"/>
</dbReference>
<dbReference type="Proteomes" id="UP000298416">
    <property type="component" value="Unassembled WGS sequence"/>
</dbReference>
<name>A0A8X9A4I1_SALSN</name>